<keyword evidence="1" id="KW-0677">Repeat</keyword>
<protein>
    <submittedName>
        <fullName evidence="5">Ankyrin repeat and KH domain-containing protein mask-like</fullName>
    </submittedName>
</protein>
<dbReference type="InterPro" id="IPR002110">
    <property type="entry name" value="Ankyrin_rpt"/>
</dbReference>
<dbReference type="GeneID" id="102801422"/>
<dbReference type="Pfam" id="PF12796">
    <property type="entry name" value="Ank_2"/>
    <property type="match status" value="1"/>
</dbReference>
<accession>A0ABM0MPS4</accession>
<evidence type="ECO:0000256" key="1">
    <source>
        <dbReference type="ARBA" id="ARBA00022737"/>
    </source>
</evidence>
<evidence type="ECO:0000313" key="4">
    <source>
        <dbReference type="Proteomes" id="UP000694865"/>
    </source>
</evidence>
<reference evidence="5" key="1">
    <citation type="submission" date="2025-08" db="UniProtKB">
        <authorList>
            <consortium name="RefSeq"/>
        </authorList>
    </citation>
    <scope>IDENTIFICATION</scope>
    <source>
        <tissue evidence="5">Testes</tissue>
    </source>
</reference>
<keyword evidence="4" id="KW-1185">Reference proteome</keyword>
<sequence>MAASEAREIKEDTYALVEAAEKGDPNKVKNVLQDGSVDPDFKRNPMFRTAIERACGYGQVDVVLELIQNGADPEQTNAAGRTLLHEACTGGHTDIVQILIRYIPGYQFS</sequence>
<name>A0ABM0MPS4_SACKO</name>
<feature type="repeat" description="ANK" evidence="3">
    <location>
        <begin position="79"/>
        <end position="101"/>
    </location>
</feature>
<dbReference type="PROSITE" id="PS50088">
    <property type="entry name" value="ANK_REPEAT"/>
    <property type="match status" value="1"/>
</dbReference>
<evidence type="ECO:0000256" key="2">
    <source>
        <dbReference type="ARBA" id="ARBA00023043"/>
    </source>
</evidence>
<dbReference type="Gene3D" id="1.25.40.20">
    <property type="entry name" value="Ankyrin repeat-containing domain"/>
    <property type="match status" value="1"/>
</dbReference>
<gene>
    <name evidence="5" type="primary">LOC102801422</name>
</gene>
<organism evidence="4 5">
    <name type="scientific">Saccoglossus kowalevskii</name>
    <name type="common">Acorn worm</name>
    <dbReference type="NCBI Taxonomy" id="10224"/>
    <lineage>
        <taxon>Eukaryota</taxon>
        <taxon>Metazoa</taxon>
        <taxon>Hemichordata</taxon>
        <taxon>Enteropneusta</taxon>
        <taxon>Harrimaniidae</taxon>
        <taxon>Saccoglossus</taxon>
    </lineage>
</organism>
<dbReference type="PROSITE" id="PS50297">
    <property type="entry name" value="ANK_REP_REGION"/>
    <property type="match status" value="1"/>
</dbReference>
<dbReference type="RefSeq" id="XP_006822015.1">
    <property type="nucleotide sequence ID" value="XM_006821952.1"/>
</dbReference>
<dbReference type="InterPro" id="IPR036770">
    <property type="entry name" value="Ankyrin_rpt-contain_sf"/>
</dbReference>
<dbReference type="SUPFAM" id="SSF48403">
    <property type="entry name" value="Ankyrin repeat"/>
    <property type="match status" value="1"/>
</dbReference>
<dbReference type="PANTHER" id="PTHR24171">
    <property type="entry name" value="ANKYRIN REPEAT DOMAIN-CONTAINING PROTEIN 39-RELATED"/>
    <property type="match status" value="1"/>
</dbReference>
<dbReference type="Proteomes" id="UP000694865">
    <property type="component" value="Unplaced"/>
</dbReference>
<dbReference type="SMART" id="SM00248">
    <property type="entry name" value="ANK"/>
    <property type="match status" value="3"/>
</dbReference>
<evidence type="ECO:0000313" key="5">
    <source>
        <dbReference type="RefSeq" id="XP_006822015.1"/>
    </source>
</evidence>
<proteinExistence type="predicted"/>
<keyword evidence="2 3" id="KW-0040">ANK repeat</keyword>
<evidence type="ECO:0000256" key="3">
    <source>
        <dbReference type="PROSITE-ProRule" id="PRU00023"/>
    </source>
</evidence>
<dbReference type="PANTHER" id="PTHR24171:SF8">
    <property type="entry name" value="BRCA1-ASSOCIATED RING DOMAIN PROTEIN 1"/>
    <property type="match status" value="1"/>
</dbReference>